<accession>A0A089Q7K6</accession>
<gene>
    <name evidence="1" type="ORF">MOC_2799</name>
</gene>
<dbReference type="Proteomes" id="UP000029492">
    <property type="component" value="Chromosome"/>
</dbReference>
<dbReference type="AlphaFoldDB" id="A0A089Q7K6"/>
<dbReference type="RefSeq" id="WP_043757611.1">
    <property type="nucleotide sequence ID" value="NZ_CP003811.1"/>
</dbReference>
<dbReference type="STRING" id="693986.MOC_2799"/>
<dbReference type="KEGG" id="mor:MOC_2799"/>
<dbReference type="eggNOG" id="ENOG5030ZRY">
    <property type="taxonomic scope" value="Bacteria"/>
</dbReference>
<keyword evidence="2" id="KW-1185">Reference proteome</keyword>
<organism evidence="1 2">
    <name type="scientific">Methylobacterium oryzae CBMB20</name>
    <dbReference type="NCBI Taxonomy" id="693986"/>
    <lineage>
        <taxon>Bacteria</taxon>
        <taxon>Pseudomonadati</taxon>
        <taxon>Pseudomonadota</taxon>
        <taxon>Alphaproteobacteria</taxon>
        <taxon>Hyphomicrobiales</taxon>
        <taxon>Methylobacteriaceae</taxon>
        <taxon>Methylobacterium</taxon>
    </lineage>
</organism>
<name>A0A089Q7K6_9HYPH</name>
<proteinExistence type="predicted"/>
<protein>
    <submittedName>
        <fullName evidence="1">Protein of unassigned function</fullName>
    </submittedName>
</protein>
<evidence type="ECO:0000313" key="2">
    <source>
        <dbReference type="Proteomes" id="UP000029492"/>
    </source>
</evidence>
<sequence>MDDWKAGLRAELRAIDIATGDAASAQLPDLLRRLSRHQAGLGRNPVLSLYRQWRIRSLARAVADARWHVEQGRRARLGGLDPRS</sequence>
<dbReference type="EMBL" id="CP003811">
    <property type="protein sequence ID" value="AIQ90554.1"/>
    <property type="molecule type" value="Genomic_DNA"/>
</dbReference>
<evidence type="ECO:0000313" key="1">
    <source>
        <dbReference type="EMBL" id="AIQ90554.1"/>
    </source>
</evidence>
<dbReference type="HOGENOM" id="CLU_2523755_0_0_5"/>
<reference evidence="1 2" key="1">
    <citation type="journal article" date="2014" name="PLoS ONE">
        <title>Genome Information of Methylobacterium oryzae, a Plant-Probiotic Methylotroph in the Phyllosphere.</title>
        <authorList>
            <person name="Kwak M.J."/>
            <person name="Jeong H."/>
            <person name="Madhaiyan M."/>
            <person name="Lee Y."/>
            <person name="Sa T.M."/>
            <person name="Oh T.K."/>
            <person name="Kim J.F."/>
        </authorList>
    </citation>
    <scope>NUCLEOTIDE SEQUENCE [LARGE SCALE GENOMIC DNA]</scope>
    <source>
        <strain evidence="1 2">CBMB20</strain>
    </source>
</reference>